<dbReference type="Proteomes" id="UP000199423">
    <property type="component" value="Unassembled WGS sequence"/>
</dbReference>
<feature type="transmembrane region" description="Helical" evidence="1">
    <location>
        <begin position="134"/>
        <end position="153"/>
    </location>
</feature>
<evidence type="ECO:0000256" key="1">
    <source>
        <dbReference type="SAM" id="Phobius"/>
    </source>
</evidence>
<evidence type="ECO:0000313" key="4">
    <source>
        <dbReference type="Proteomes" id="UP000199423"/>
    </source>
</evidence>
<name>A0A1I7N5D8_9HYPH</name>
<organism evidence="3 4">
    <name type="scientific">Hyphomicrobium facile</name>
    <dbReference type="NCBI Taxonomy" id="51670"/>
    <lineage>
        <taxon>Bacteria</taxon>
        <taxon>Pseudomonadati</taxon>
        <taxon>Pseudomonadota</taxon>
        <taxon>Alphaproteobacteria</taxon>
        <taxon>Hyphomicrobiales</taxon>
        <taxon>Hyphomicrobiaceae</taxon>
        <taxon>Hyphomicrobium</taxon>
    </lineage>
</organism>
<sequence>MPASSQSRAVAWLFARPWRLSAFAGFGAFLTILLLTIANAADVAPLLIAPFGASCALVFGAPASPLAQPYNVVGGHLVTAACGLLVTTCIGSSPIAIALGVGIAISAMLPTDTLHPPAGANPIVIAFAHSGRPFLVAPILTGAAFIVICSSLFHRHVTGHSYKLNLLRRGQ</sequence>
<feature type="domain" description="HPP transmembrane region" evidence="2">
    <location>
        <begin position="18"/>
        <end position="162"/>
    </location>
</feature>
<protein>
    <submittedName>
        <fullName evidence="3">HPP family protein</fullName>
    </submittedName>
</protein>
<dbReference type="PANTHER" id="PTHR33741:SF5">
    <property type="entry name" value="TRANSMEMBRANE PROTEIN DDB_G0269096-RELATED"/>
    <property type="match status" value="1"/>
</dbReference>
<accession>A0A1I7N5D8</accession>
<reference evidence="4" key="1">
    <citation type="submission" date="2016-10" db="EMBL/GenBank/DDBJ databases">
        <authorList>
            <person name="Varghese N."/>
            <person name="Submissions S."/>
        </authorList>
    </citation>
    <scope>NUCLEOTIDE SEQUENCE [LARGE SCALE GENOMIC DNA]</scope>
    <source>
        <strain evidence="4">DSM 1565</strain>
    </source>
</reference>
<dbReference type="AlphaFoldDB" id="A0A1I7N5D8"/>
<keyword evidence="4" id="KW-1185">Reference proteome</keyword>
<proteinExistence type="predicted"/>
<evidence type="ECO:0000313" key="3">
    <source>
        <dbReference type="EMBL" id="SFV29793.1"/>
    </source>
</evidence>
<feature type="transmembrane region" description="Helical" evidence="1">
    <location>
        <begin position="20"/>
        <end position="41"/>
    </location>
</feature>
<dbReference type="EMBL" id="FPCH01000001">
    <property type="protein sequence ID" value="SFV29793.1"/>
    <property type="molecule type" value="Genomic_DNA"/>
</dbReference>
<dbReference type="Pfam" id="PF04982">
    <property type="entry name" value="TM_HPP"/>
    <property type="match status" value="1"/>
</dbReference>
<dbReference type="PANTHER" id="PTHR33741">
    <property type="entry name" value="TRANSMEMBRANE PROTEIN DDB_G0269096-RELATED"/>
    <property type="match status" value="1"/>
</dbReference>
<dbReference type="InterPro" id="IPR058581">
    <property type="entry name" value="TM_HPP"/>
</dbReference>
<dbReference type="InterPro" id="IPR007065">
    <property type="entry name" value="HPP"/>
</dbReference>
<keyword evidence="1" id="KW-0812">Transmembrane</keyword>
<feature type="transmembrane region" description="Helical" evidence="1">
    <location>
        <begin position="78"/>
        <end position="109"/>
    </location>
</feature>
<feature type="transmembrane region" description="Helical" evidence="1">
    <location>
        <begin position="47"/>
        <end position="66"/>
    </location>
</feature>
<dbReference type="STRING" id="51670.SAMN04488557_1336"/>
<gene>
    <name evidence="3" type="ORF">SAMN04488557_1336</name>
</gene>
<keyword evidence="1" id="KW-0472">Membrane</keyword>
<keyword evidence="1" id="KW-1133">Transmembrane helix</keyword>
<evidence type="ECO:0000259" key="2">
    <source>
        <dbReference type="Pfam" id="PF04982"/>
    </source>
</evidence>